<dbReference type="InterPro" id="IPR000719">
    <property type="entry name" value="Prot_kinase_dom"/>
</dbReference>
<feature type="region of interest" description="Disordered" evidence="7">
    <location>
        <begin position="119"/>
        <end position="158"/>
    </location>
</feature>
<evidence type="ECO:0000259" key="8">
    <source>
        <dbReference type="PROSITE" id="PS50011"/>
    </source>
</evidence>
<feature type="compositionally biased region" description="Low complexity" evidence="7">
    <location>
        <begin position="127"/>
        <end position="138"/>
    </location>
</feature>
<keyword evidence="2" id="KW-0808">Transferase</keyword>
<dbReference type="GO" id="GO:0005524">
    <property type="term" value="F:ATP binding"/>
    <property type="evidence" value="ECO:0007669"/>
    <property type="project" value="UniProtKB-UniRule"/>
</dbReference>
<dbReference type="Pfam" id="PF00069">
    <property type="entry name" value="Pkinase"/>
    <property type="match status" value="1"/>
</dbReference>
<feature type="compositionally biased region" description="Polar residues" evidence="7">
    <location>
        <begin position="197"/>
        <end position="246"/>
    </location>
</feature>
<accession>A0A336MCV9</accession>
<feature type="region of interest" description="Disordered" evidence="7">
    <location>
        <begin position="1"/>
        <end position="58"/>
    </location>
</feature>
<evidence type="ECO:0000256" key="6">
    <source>
        <dbReference type="PROSITE-ProRule" id="PRU10141"/>
    </source>
</evidence>
<feature type="compositionally biased region" description="Low complexity" evidence="7">
    <location>
        <begin position="20"/>
        <end position="58"/>
    </location>
</feature>
<dbReference type="InterPro" id="IPR017441">
    <property type="entry name" value="Protein_kinase_ATP_BS"/>
</dbReference>
<dbReference type="InterPro" id="IPR011009">
    <property type="entry name" value="Kinase-like_dom_sf"/>
</dbReference>
<dbReference type="InterPro" id="IPR050494">
    <property type="entry name" value="Ser_Thr_dual-spec_kinase"/>
</dbReference>
<dbReference type="Gene3D" id="3.30.200.20">
    <property type="entry name" value="Phosphorylase Kinase, domain 1"/>
    <property type="match status" value="1"/>
</dbReference>
<dbReference type="PROSITE" id="PS50011">
    <property type="entry name" value="PROTEIN_KINASE_DOM"/>
    <property type="match status" value="1"/>
</dbReference>
<dbReference type="PANTHER" id="PTHR24058:SF17">
    <property type="entry name" value="HOMEODOMAIN INTERACTING PROTEIN KINASE, ISOFORM D"/>
    <property type="match status" value="1"/>
</dbReference>
<keyword evidence="4" id="KW-0418">Kinase</keyword>
<name>A0A336MCV9_CULSO</name>
<feature type="region of interest" description="Disordered" evidence="7">
    <location>
        <begin position="76"/>
        <end position="106"/>
    </location>
</feature>
<keyword evidence="5 6" id="KW-0067">ATP-binding</keyword>
<feature type="region of interest" description="Disordered" evidence="7">
    <location>
        <begin position="195"/>
        <end position="248"/>
    </location>
</feature>
<evidence type="ECO:0000256" key="3">
    <source>
        <dbReference type="ARBA" id="ARBA00022741"/>
    </source>
</evidence>
<evidence type="ECO:0000256" key="1">
    <source>
        <dbReference type="ARBA" id="ARBA00022527"/>
    </source>
</evidence>
<evidence type="ECO:0000256" key="2">
    <source>
        <dbReference type="ARBA" id="ARBA00022679"/>
    </source>
</evidence>
<keyword evidence="3 6" id="KW-0547">Nucleotide-binding</keyword>
<dbReference type="GO" id="GO:0005737">
    <property type="term" value="C:cytoplasm"/>
    <property type="evidence" value="ECO:0007669"/>
    <property type="project" value="TreeGrafter"/>
</dbReference>
<dbReference type="GO" id="GO:0004713">
    <property type="term" value="F:protein tyrosine kinase activity"/>
    <property type="evidence" value="ECO:0007669"/>
    <property type="project" value="TreeGrafter"/>
</dbReference>
<dbReference type="FunFam" id="3.30.200.20:FF:000022">
    <property type="entry name" value="Homeodomain-interacting protein kinase 2 isoform 1"/>
    <property type="match status" value="1"/>
</dbReference>
<feature type="domain" description="Protein kinase" evidence="8">
    <location>
        <begin position="266"/>
        <end position="401"/>
    </location>
</feature>
<dbReference type="SMART" id="SM00220">
    <property type="entry name" value="S_TKc"/>
    <property type="match status" value="1"/>
</dbReference>
<evidence type="ECO:0000256" key="5">
    <source>
        <dbReference type="ARBA" id="ARBA00022840"/>
    </source>
</evidence>
<dbReference type="AlphaFoldDB" id="A0A336MCV9"/>
<keyword evidence="1" id="KW-0723">Serine/threonine-protein kinase</keyword>
<dbReference type="EMBL" id="UFQT01000933">
    <property type="protein sequence ID" value="SSX28066.1"/>
    <property type="molecule type" value="Genomic_DNA"/>
</dbReference>
<gene>
    <name evidence="10" type="primary">CSON015132</name>
</gene>
<dbReference type="GO" id="GO:0005634">
    <property type="term" value="C:nucleus"/>
    <property type="evidence" value="ECO:0007669"/>
    <property type="project" value="TreeGrafter"/>
</dbReference>
<evidence type="ECO:0000256" key="4">
    <source>
        <dbReference type="ARBA" id="ARBA00022777"/>
    </source>
</evidence>
<reference evidence="9" key="1">
    <citation type="submission" date="2018-04" db="EMBL/GenBank/DDBJ databases">
        <authorList>
            <person name="Go L.Y."/>
            <person name="Mitchell J.A."/>
        </authorList>
    </citation>
    <scope>NUCLEOTIDE SEQUENCE</scope>
    <source>
        <tissue evidence="9">Whole organism</tissue>
    </source>
</reference>
<dbReference type="PANTHER" id="PTHR24058">
    <property type="entry name" value="DUAL SPECIFICITY PROTEIN KINASE"/>
    <property type="match status" value="1"/>
</dbReference>
<proteinExistence type="predicted"/>
<dbReference type="SUPFAM" id="SSF56112">
    <property type="entry name" value="Protein kinase-like (PK-like)"/>
    <property type="match status" value="1"/>
</dbReference>
<evidence type="ECO:0000313" key="9">
    <source>
        <dbReference type="EMBL" id="SSX07832.1"/>
    </source>
</evidence>
<protein>
    <submittedName>
        <fullName evidence="10">CSON015132 protein</fullName>
    </submittedName>
</protein>
<organism evidence="10">
    <name type="scientific">Culicoides sonorensis</name>
    <name type="common">Biting midge</name>
    <dbReference type="NCBI Taxonomy" id="179676"/>
    <lineage>
        <taxon>Eukaryota</taxon>
        <taxon>Metazoa</taxon>
        <taxon>Ecdysozoa</taxon>
        <taxon>Arthropoda</taxon>
        <taxon>Hexapoda</taxon>
        <taxon>Insecta</taxon>
        <taxon>Pterygota</taxon>
        <taxon>Neoptera</taxon>
        <taxon>Endopterygota</taxon>
        <taxon>Diptera</taxon>
        <taxon>Nematocera</taxon>
        <taxon>Chironomoidea</taxon>
        <taxon>Ceratopogonidae</taxon>
        <taxon>Ceratopogoninae</taxon>
        <taxon>Culicoides</taxon>
        <taxon>Monoculicoides</taxon>
    </lineage>
</organism>
<dbReference type="VEuPathDB" id="VectorBase:CSON015132"/>
<reference evidence="10" key="2">
    <citation type="submission" date="2018-07" db="EMBL/GenBank/DDBJ databases">
        <authorList>
            <person name="Quirk P.G."/>
            <person name="Krulwich T.A."/>
        </authorList>
    </citation>
    <scope>NUCLEOTIDE SEQUENCE</scope>
</reference>
<sequence>MNTLHFDKSNNSSPILEGVANSNATENTASSSSSSTSSSGVDSSLKQQQQQQKKNYYSSTSSTTVGIVLPQIHQTHQVFSSSSSSTSSKRPSSSYRKPRSSVYDNGELLSQADIIEPEYQRQSHIKSNNNTSSSNTSSGRDKYHQSSATISSASRSSVSQIIINNTQSKSGKRKLETAECDCGCVDSSTIIVSSTTLGPSGQKTTTSSTIMGAPSNGSKTSHSKIANHTTTTTNVTQASSKRSSSGADGDYQLVQHEVLYSLSSSYEVLEFLGRGTFGQVVKCWKKGTSDIVAIKILKNHPSYARQGQIEVSILARLSQENADEFNFVRAYECFQHKNHTCLVFEMLEQNLYDFLKQNKFSPLPLKYIRPILQQASDMNFMINECHLFMEAHTDYSNNDEI</sequence>
<feature type="compositionally biased region" description="Low complexity" evidence="7">
    <location>
        <begin position="145"/>
        <end position="158"/>
    </location>
</feature>
<feature type="binding site" evidence="6">
    <location>
        <position position="295"/>
    </location>
    <ligand>
        <name>ATP</name>
        <dbReference type="ChEBI" id="CHEBI:30616"/>
    </ligand>
</feature>
<evidence type="ECO:0000313" key="10">
    <source>
        <dbReference type="EMBL" id="SSX28066.1"/>
    </source>
</evidence>
<dbReference type="PROSITE" id="PS00107">
    <property type="entry name" value="PROTEIN_KINASE_ATP"/>
    <property type="match status" value="1"/>
</dbReference>
<dbReference type="EMBL" id="UFQS01000933">
    <property type="protein sequence ID" value="SSX07832.1"/>
    <property type="molecule type" value="Genomic_DNA"/>
</dbReference>
<dbReference type="GO" id="GO:0004674">
    <property type="term" value="F:protein serine/threonine kinase activity"/>
    <property type="evidence" value="ECO:0007669"/>
    <property type="project" value="UniProtKB-KW"/>
</dbReference>
<evidence type="ECO:0000256" key="7">
    <source>
        <dbReference type="SAM" id="MobiDB-lite"/>
    </source>
</evidence>
<feature type="compositionally biased region" description="Low complexity" evidence="7">
    <location>
        <begin position="80"/>
        <end position="95"/>
    </location>
</feature>